<keyword evidence="2" id="KW-1185">Reference proteome</keyword>
<reference evidence="1" key="1">
    <citation type="submission" date="2019-04" db="EMBL/GenBank/DDBJ databases">
        <title>Microbes associate with the intestines of laboratory mice.</title>
        <authorList>
            <person name="Navarre W."/>
            <person name="Wong E."/>
            <person name="Huang K.C."/>
            <person name="Tropini C."/>
            <person name="Ng K."/>
            <person name="Yu B."/>
        </authorList>
    </citation>
    <scope>NUCLEOTIDE SEQUENCE</scope>
    <source>
        <strain evidence="1">NM86_A22</strain>
    </source>
</reference>
<sequence length="82" mass="9539">MERKEIESKVRDFLIEDLEVDEEKIVPEARLKDDVGIDSLDFVDIVVIVEKNFGFKIKPEEMAGVVTLNDFYNYIETKVNSK</sequence>
<gene>
    <name evidence="1" type="ORF">E5990_00975</name>
</gene>
<accession>A0AC61S8W4</accession>
<dbReference type="EMBL" id="SSTG01000005">
    <property type="protein sequence ID" value="THG55065.1"/>
    <property type="molecule type" value="Genomic_DNA"/>
</dbReference>
<name>A0AC61S8W4_9BACT</name>
<comment type="caution">
    <text evidence="1">The sequence shown here is derived from an EMBL/GenBank/DDBJ whole genome shotgun (WGS) entry which is preliminary data.</text>
</comment>
<evidence type="ECO:0000313" key="2">
    <source>
        <dbReference type="Proteomes" id="UP000305401"/>
    </source>
</evidence>
<organism evidence="1 2">
    <name type="scientific">Muribaculum caecicola</name>
    <dbReference type="NCBI Taxonomy" id="3038144"/>
    <lineage>
        <taxon>Bacteria</taxon>
        <taxon>Pseudomonadati</taxon>
        <taxon>Bacteroidota</taxon>
        <taxon>Bacteroidia</taxon>
        <taxon>Bacteroidales</taxon>
        <taxon>Muribaculaceae</taxon>
        <taxon>Muribaculum</taxon>
    </lineage>
</organism>
<protein>
    <submittedName>
        <fullName evidence="1">Acyl carrier protein</fullName>
    </submittedName>
</protein>
<proteinExistence type="predicted"/>
<dbReference type="Proteomes" id="UP000305401">
    <property type="component" value="Unassembled WGS sequence"/>
</dbReference>
<evidence type="ECO:0000313" key="1">
    <source>
        <dbReference type="EMBL" id="THG55065.1"/>
    </source>
</evidence>